<reference evidence="2" key="1">
    <citation type="submission" date="2016-10" db="EMBL/GenBank/DDBJ databases">
        <authorList>
            <person name="Varghese N."/>
            <person name="Submissions S."/>
        </authorList>
    </citation>
    <scope>NUCLEOTIDE SEQUENCE [LARGE SCALE GENOMIC DNA]</scope>
    <source>
        <strain evidence="2">DSM 17044</strain>
    </source>
</reference>
<dbReference type="RefSeq" id="WP_075008793.1">
    <property type="nucleotide sequence ID" value="NZ_FOAP01000013.1"/>
</dbReference>
<evidence type="ECO:0000313" key="2">
    <source>
        <dbReference type="Proteomes" id="UP000182719"/>
    </source>
</evidence>
<protein>
    <submittedName>
        <fullName evidence="1">Uncharacterized protein</fullName>
    </submittedName>
</protein>
<accession>A0A1H7WR39</accession>
<organism evidence="1 2">
    <name type="scientific">Stigmatella aurantiaca</name>
    <dbReference type="NCBI Taxonomy" id="41"/>
    <lineage>
        <taxon>Bacteria</taxon>
        <taxon>Pseudomonadati</taxon>
        <taxon>Myxococcota</taxon>
        <taxon>Myxococcia</taxon>
        <taxon>Myxococcales</taxon>
        <taxon>Cystobacterineae</taxon>
        <taxon>Archangiaceae</taxon>
        <taxon>Stigmatella</taxon>
    </lineage>
</organism>
<dbReference type="AlphaFoldDB" id="A0A1H7WR39"/>
<keyword evidence="2" id="KW-1185">Reference proteome</keyword>
<name>A0A1H7WR39_STIAU</name>
<evidence type="ECO:0000313" key="1">
    <source>
        <dbReference type="EMBL" id="SEM23911.1"/>
    </source>
</evidence>
<gene>
    <name evidence="1" type="ORF">SAMN05444354_113142</name>
</gene>
<sequence length="150" mass="16784">MTVLKEWMVGNHVFRREEPDLLWCTYKGPTRASDIERFVTIARDMAANDRVFVVSDIRLSTIEKDARELLSQSLRPEWLEGLVYVGADALQKAIVKAMMIALYFTGKCKVNIEFAQSEQEARDIIARSRQAQQSALASAASAAASASKLM</sequence>
<proteinExistence type="predicted"/>
<dbReference type="Proteomes" id="UP000182719">
    <property type="component" value="Unassembled WGS sequence"/>
</dbReference>
<dbReference type="EMBL" id="FOAP01000013">
    <property type="protein sequence ID" value="SEM23911.1"/>
    <property type="molecule type" value="Genomic_DNA"/>
</dbReference>